<feature type="compositionally biased region" description="Polar residues" evidence="6">
    <location>
        <begin position="126"/>
        <end position="136"/>
    </location>
</feature>
<name>A0A9X2BRU1_9BACL</name>
<dbReference type="PANTHER" id="PTHR33885:SF3">
    <property type="entry name" value="PHAGE SHOCK PROTEIN C"/>
    <property type="match status" value="1"/>
</dbReference>
<dbReference type="AlphaFoldDB" id="A0A9X2BRU1"/>
<feature type="domain" description="Phage shock protein PspC N-terminal" evidence="8">
    <location>
        <begin position="3"/>
        <end position="61"/>
    </location>
</feature>
<comment type="caution">
    <text evidence="9">The sequence shown here is derived from an EMBL/GenBank/DDBJ whole genome shotgun (WGS) entry which is preliminary data.</text>
</comment>
<evidence type="ECO:0000313" key="10">
    <source>
        <dbReference type="Proteomes" id="UP001139534"/>
    </source>
</evidence>
<evidence type="ECO:0000313" key="9">
    <source>
        <dbReference type="EMBL" id="MCK8489272.1"/>
    </source>
</evidence>
<feature type="transmembrane region" description="Helical" evidence="7">
    <location>
        <begin position="12"/>
        <end position="29"/>
    </location>
</feature>
<dbReference type="PANTHER" id="PTHR33885">
    <property type="entry name" value="PHAGE SHOCK PROTEIN C"/>
    <property type="match status" value="1"/>
</dbReference>
<keyword evidence="10" id="KW-1185">Reference proteome</keyword>
<proteinExistence type="predicted"/>
<dbReference type="InterPro" id="IPR052027">
    <property type="entry name" value="PspC"/>
</dbReference>
<evidence type="ECO:0000256" key="7">
    <source>
        <dbReference type="SAM" id="Phobius"/>
    </source>
</evidence>
<feature type="transmembrane region" description="Helical" evidence="7">
    <location>
        <begin position="35"/>
        <end position="58"/>
    </location>
</feature>
<dbReference type="GO" id="GO:0005886">
    <property type="term" value="C:plasma membrane"/>
    <property type="evidence" value="ECO:0007669"/>
    <property type="project" value="UniProtKB-SubCell"/>
</dbReference>
<keyword evidence="4 7" id="KW-1133">Transmembrane helix</keyword>
<dbReference type="Pfam" id="PF04024">
    <property type="entry name" value="PspC"/>
    <property type="match status" value="1"/>
</dbReference>
<evidence type="ECO:0000256" key="5">
    <source>
        <dbReference type="ARBA" id="ARBA00023136"/>
    </source>
</evidence>
<evidence type="ECO:0000256" key="1">
    <source>
        <dbReference type="ARBA" id="ARBA00004162"/>
    </source>
</evidence>
<comment type="subcellular location">
    <subcellularLocation>
        <location evidence="1">Cell membrane</location>
        <topology evidence="1">Single-pass membrane protein</topology>
    </subcellularLocation>
</comment>
<keyword evidence="3 7" id="KW-0812">Transmembrane</keyword>
<dbReference type="RefSeq" id="WP_248553314.1">
    <property type="nucleotide sequence ID" value="NZ_JALPRK010000022.1"/>
</dbReference>
<feature type="compositionally biased region" description="Basic and acidic residues" evidence="6">
    <location>
        <begin position="86"/>
        <end position="96"/>
    </location>
</feature>
<evidence type="ECO:0000259" key="8">
    <source>
        <dbReference type="Pfam" id="PF04024"/>
    </source>
</evidence>
<gene>
    <name evidence="9" type="ORF">M0651_19040</name>
</gene>
<evidence type="ECO:0000256" key="6">
    <source>
        <dbReference type="SAM" id="MobiDB-lite"/>
    </source>
</evidence>
<feature type="region of interest" description="Disordered" evidence="6">
    <location>
        <begin position="68"/>
        <end position="144"/>
    </location>
</feature>
<dbReference type="EMBL" id="JALPRK010000022">
    <property type="protein sequence ID" value="MCK8489272.1"/>
    <property type="molecule type" value="Genomic_DNA"/>
</dbReference>
<keyword evidence="2" id="KW-1003">Cell membrane</keyword>
<evidence type="ECO:0000256" key="3">
    <source>
        <dbReference type="ARBA" id="ARBA00022692"/>
    </source>
</evidence>
<sequence>MGRPLYRSRRDRWISGLIGGLGEYFGINVGVLRLIAFLSIFFTGGTTIFIYLIATLVISKEPYPPHDPYYNGGWPGGGPQPGYGPKRRDFYEDPRFGARPPYGNPNGNTYGTQPPQYGAGAPGTGFQASPGASNLDSMMEDIEKKAMKKELDELRKKLSDYEKGEV</sequence>
<evidence type="ECO:0000256" key="2">
    <source>
        <dbReference type="ARBA" id="ARBA00022475"/>
    </source>
</evidence>
<protein>
    <submittedName>
        <fullName evidence="9">PspC domain-containing protein</fullName>
    </submittedName>
</protein>
<feature type="compositionally biased region" description="Polar residues" evidence="6">
    <location>
        <begin position="105"/>
        <end position="115"/>
    </location>
</feature>
<organism evidence="9 10">
    <name type="scientific">Paenibacillus mellifer</name>
    <dbReference type="NCBI Taxonomy" id="2937794"/>
    <lineage>
        <taxon>Bacteria</taxon>
        <taxon>Bacillati</taxon>
        <taxon>Bacillota</taxon>
        <taxon>Bacilli</taxon>
        <taxon>Bacillales</taxon>
        <taxon>Paenibacillaceae</taxon>
        <taxon>Paenibacillus</taxon>
    </lineage>
</organism>
<dbReference type="InterPro" id="IPR007168">
    <property type="entry name" value="Phageshock_PspC_N"/>
</dbReference>
<accession>A0A9X2BRU1</accession>
<dbReference type="Proteomes" id="UP001139534">
    <property type="component" value="Unassembled WGS sequence"/>
</dbReference>
<keyword evidence="5 7" id="KW-0472">Membrane</keyword>
<evidence type="ECO:0000256" key="4">
    <source>
        <dbReference type="ARBA" id="ARBA00022989"/>
    </source>
</evidence>
<reference evidence="9" key="1">
    <citation type="submission" date="2022-04" db="EMBL/GenBank/DDBJ databases">
        <authorList>
            <person name="Seo M.-J."/>
        </authorList>
    </citation>
    <scope>NUCLEOTIDE SEQUENCE</scope>
    <source>
        <strain evidence="9">MBLB2552</strain>
    </source>
</reference>